<keyword evidence="1" id="KW-0472">Membrane</keyword>
<keyword evidence="3" id="KW-1185">Reference proteome</keyword>
<protein>
    <submittedName>
        <fullName evidence="2">Uncharacterized protein</fullName>
    </submittedName>
</protein>
<keyword evidence="1" id="KW-1133">Transmembrane helix</keyword>
<dbReference type="EMBL" id="AJAU01000005">
    <property type="protein sequence ID" value="EOL50473.1"/>
    <property type="molecule type" value="Genomic_DNA"/>
</dbReference>
<evidence type="ECO:0000313" key="2">
    <source>
        <dbReference type="EMBL" id="EOL50473.1"/>
    </source>
</evidence>
<dbReference type="Proteomes" id="UP000013840">
    <property type="component" value="Unassembled WGS sequence"/>
</dbReference>
<keyword evidence="1" id="KW-0812">Transmembrane</keyword>
<organism evidence="2 3">
    <name type="scientific">Enterococcus caccae ATCC BAA-1240</name>
    <dbReference type="NCBI Taxonomy" id="1158612"/>
    <lineage>
        <taxon>Bacteria</taxon>
        <taxon>Bacillati</taxon>
        <taxon>Bacillota</taxon>
        <taxon>Bacilli</taxon>
        <taxon>Lactobacillales</taxon>
        <taxon>Enterococcaceae</taxon>
        <taxon>Enterococcus</taxon>
    </lineage>
</organism>
<dbReference type="OrthoDB" id="2185338at2"/>
<name>R3UAQ4_9ENTE</name>
<feature type="transmembrane region" description="Helical" evidence="1">
    <location>
        <begin position="67"/>
        <end position="87"/>
    </location>
</feature>
<dbReference type="PATRIC" id="fig|1158612.3.peg.471"/>
<proteinExistence type="predicted"/>
<comment type="caution">
    <text evidence="2">The sequence shown here is derived from an EMBL/GenBank/DDBJ whole genome shotgun (WGS) entry which is preliminary data.</text>
</comment>
<gene>
    <name evidence="2" type="ORF">UC7_00466</name>
</gene>
<sequence>MTILNWLFVCFFSAFLIAFCLSIFQFILFNSYKKQLGVLKRKRPKAKRKRKKWLRIKHKLENKVQKFLKRGIILIVSSVFLLCASLYTTYYEKTNLSSVDSTVIAQTYFITNEVNTQLHALQNGEDVKDSKEKLMELSSLLASYGSSTASNSLSKDGQQLLNRYYVQLREFGTNLYSLKVEQLSDSDTIEAYVADINKIKETQKKVFTRFKINEQALKQKK</sequence>
<accession>R3UAQ4</accession>
<evidence type="ECO:0000313" key="3">
    <source>
        <dbReference type="Proteomes" id="UP000013840"/>
    </source>
</evidence>
<dbReference type="eggNOG" id="ENOG5032KDN">
    <property type="taxonomic scope" value="Bacteria"/>
</dbReference>
<evidence type="ECO:0000256" key="1">
    <source>
        <dbReference type="SAM" id="Phobius"/>
    </source>
</evidence>
<dbReference type="AlphaFoldDB" id="R3UAQ4"/>
<feature type="transmembrane region" description="Helical" evidence="1">
    <location>
        <begin position="6"/>
        <end position="32"/>
    </location>
</feature>
<dbReference type="RefSeq" id="WP_010770649.1">
    <property type="nucleotide sequence ID" value="NZ_KB946332.1"/>
</dbReference>
<dbReference type="STRING" id="317735.RU98_GL000863"/>
<reference evidence="2 3" key="1">
    <citation type="submission" date="2013-02" db="EMBL/GenBank/DDBJ databases">
        <title>The Genome Sequence of Enterococcus caccae BAA-1240.</title>
        <authorList>
            <consortium name="The Broad Institute Genome Sequencing Platform"/>
            <consortium name="The Broad Institute Genome Sequencing Center for Infectious Disease"/>
            <person name="Earl A.M."/>
            <person name="Gilmore M.S."/>
            <person name="Lebreton F."/>
            <person name="Walker B."/>
            <person name="Young S.K."/>
            <person name="Zeng Q."/>
            <person name="Gargeya S."/>
            <person name="Fitzgerald M."/>
            <person name="Haas B."/>
            <person name="Abouelleil A."/>
            <person name="Alvarado L."/>
            <person name="Arachchi H.M."/>
            <person name="Berlin A.M."/>
            <person name="Chapman S.B."/>
            <person name="Dewar J."/>
            <person name="Goldberg J."/>
            <person name="Griggs A."/>
            <person name="Gujja S."/>
            <person name="Hansen M."/>
            <person name="Howarth C."/>
            <person name="Imamovic A."/>
            <person name="Larimer J."/>
            <person name="McCowan C."/>
            <person name="Murphy C."/>
            <person name="Neiman D."/>
            <person name="Pearson M."/>
            <person name="Priest M."/>
            <person name="Roberts A."/>
            <person name="Saif S."/>
            <person name="Shea T."/>
            <person name="Sisk P."/>
            <person name="Sykes S."/>
            <person name="Wortman J."/>
            <person name="Nusbaum C."/>
            <person name="Birren B."/>
        </authorList>
    </citation>
    <scope>NUCLEOTIDE SEQUENCE [LARGE SCALE GENOMIC DNA]</scope>
    <source>
        <strain evidence="2 3">ATCC BAA-1240</strain>
    </source>
</reference>